<comment type="similarity">
    <text evidence="7">Belongs to the RnpA family.</text>
</comment>
<dbReference type="InterPro" id="IPR020539">
    <property type="entry name" value="RNase_P_CS"/>
</dbReference>
<accession>A0ABS3CZP9</accession>
<keyword evidence="4 7" id="KW-0255">Endonuclease</keyword>
<name>A0ABS3CZP9_9ALTE</name>
<keyword evidence="6 7" id="KW-0694">RNA-binding</keyword>
<dbReference type="NCBIfam" id="TIGR00188">
    <property type="entry name" value="rnpA"/>
    <property type="match status" value="1"/>
</dbReference>
<dbReference type="Proteomes" id="UP000663992">
    <property type="component" value="Unassembled WGS sequence"/>
</dbReference>
<comment type="function">
    <text evidence="1 7">RNaseP catalyzes the removal of the 5'-leader sequence from pre-tRNA to produce the mature 5'-terminus. It can also cleave other RNA substrates such as 4.5S RNA. The protein component plays an auxiliary but essential role in vivo by binding to the 5'-leader sequence and broadening the substrate specificity of the ribozyme.</text>
</comment>
<dbReference type="SUPFAM" id="SSF54211">
    <property type="entry name" value="Ribosomal protein S5 domain 2-like"/>
    <property type="match status" value="1"/>
</dbReference>
<dbReference type="Pfam" id="PF00825">
    <property type="entry name" value="Ribonuclease_P"/>
    <property type="match status" value="1"/>
</dbReference>
<evidence type="ECO:0000256" key="8">
    <source>
        <dbReference type="NCBIfam" id="TIGR00188"/>
    </source>
</evidence>
<dbReference type="PANTHER" id="PTHR33992:SF1">
    <property type="entry name" value="RIBONUCLEASE P PROTEIN COMPONENT"/>
    <property type="match status" value="1"/>
</dbReference>
<evidence type="ECO:0000256" key="4">
    <source>
        <dbReference type="ARBA" id="ARBA00022759"/>
    </source>
</evidence>
<dbReference type="RefSeq" id="WP_206595796.1">
    <property type="nucleotide sequence ID" value="NZ_JAFKCS010000024.1"/>
</dbReference>
<comment type="subunit">
    <text evidence="7">Consists of a catalytic RNA component (M1 or rnpB) and a protein subunit.</text>
</comment>
<comment type="catalytic activity">
    <reaction evidence="7">
        <text>Endonucleolytic cleavage of RNA, removing 5'-extranucleotides from tRNA precursor.</text>
        <dbReference type="EC" id="3.1.26.5"/>
    </reaction>
</comment>
<reference evidence="9 10" key="1">
    <citation type="submission" date="2021-03" db="EMBL/GenBank/DDBJ databases">
        <title>novel species isolated from a fishpond in China.</title>
        <authorList>
            <person name="Lu H."/>
            <person name="Cai Z."/>
        </authorList>
    </citation>
    <scope>NUCLEOTIDE SEQUENCE [LARGE SCALE GENOMIC DNA]</scope>
    <source>
        <strain evidence="9 10">Y57</strain>
    </source>
</reference>
<evidence type="ECO:0000256" key="7">
    <source>
        <dbReference type="HAMAP-Rule" id="MF_00227"/>
    </source>
</evidence>
<dbReference type="PROSITE" id="PS00648">
    <property type="entry name" value="RIBONUCLEASE_P"/>
    <property type="match status" value="1"/>
</dbReference>
<dbReference type="InterPro" id="IPR020568">
    <property type="entry name" value="Ribosomal_Su5_D2-typ_SF"/>
</dbReference>
<dbReference type="Gene3D" id="3.30.230.10">
    <property type="match status" value="1"/>
</dbReference>
<keyword evidence="2 7" id="KW-0819">tRNA processing</keyword>
<dbReference type="InterPro" id="IPR014721">
    <property type="entry name" value="Ribsml_uS5_D2-typ_fold_subgr"/>
</dbReference>
<evidence type="ECO:0000256" key="2">
    <source>
        <dbReference type="ARBA" id="ARBA00022694"/>
    </source>
</evidence>
<proteinExistence type="inferred from homology"/>
<evidence type="ECO:0000256" key="1">
    <source>
        <dbReference type="ARBA" id="ARBA00002663"/>
    </source>
</evidence>
<organism evidence="9 10">
    <name type="scientific">Bowmanella yangjiangensis</name>
    <dbReference type="NCBI Taxonomy" id="2811230"/>
    <lineage>
        <taxon>Bacteria</taxon>
        <taxon>Pseudomonadati</taxon>
        <taxon>Pseudomonadota</taxon>
        <taxon>Gammaproteobacteria</taxon>
        <taxon>Alteromonadales</taxon>
        <taxon>Alteromonadaceae</taxon>
        <taxon>Bowmanella</taxon>
    </lineage>
</organism>
<dbReference type="PANTHER" id="PTHR33992">
    <property type="entry name" value="RIBONUCLEASE P PROTEIN COMPONENT"/>
    <property type="match status" value="1"/>
</dbReference>
<evidence type="ECO:0000256" key="3">
    <source>
        <dbReference type="ARBA" id="ARBA00022722"/>
    </source>
</evidence>
<dbReference type="GO" id="GO:0004526">
    <property type="term" value="F:ribonuclease P activity"/>
    <property type="evidence" value="ECO:0007669"/>
    <property type="project" value="UniProtKB-EC"/>
</dbReference>
<evidence type="ECO:0000256" key="6">
    <source>
        <dbReference type="ARBA" id="ARBA00022884"/>
    </source>
</evidence>
<sequence>MGENKFSRELRLLTPTHFENVFQQAIPAVSPQLTALARPNGLHHPRLGITLAKKRVKKAHDRNRLKRVIRESFRLNQHDLPSADIVLVGKSGLDQLTNQQLYELLSRLWKKLKQRCNQPVSG</sequence>
<dbReference type="HAMAP" id="MF_00227">
    <property type="entry name" value="RNase_P"/>
    <property type="match status" value="1"/>
</dbReference>
<comment type="caution">
    <text evidence="9">The sequence shown here is derived from an EMBL/GenBank/DDBJ whole genome shotgun (WGS) entry which is preliminary data.</text>
</comment>
<keyword evidence="10" id="KW-1185">Reference proteome</keyword>
<keyword evidence="3 7" id="KW-0540">Nuclease</keyword>
<dbReference type="EC" id="3.1.26.5" evidence="7 8"/>
<evidence type="ECO:0000256" key="5">
    <source>
        <dbReference type="ARBA" id="ARBA00022801"/>
    </source>
</evidence>
<gene>
    <name evidence="7 9" type="primary">rnpA</name>
    <name evidence="9" type="ORF">J0A65_18325</name>
</gene>
<keyword evidence="5 7" id="KW-0378">Hydrolase</keyword>
<evidence type="ECO:0000313" key="10">
    <source>
        <dbReference type="Proteomes" id="UP000663992"/>
    </source>
</evidence>
<evidence type="ECO:0000313" key="9">
    <source>
        <dbReference type="EMBL" id="MBN7821830.1"/>
    </source>
</evidence>
<dbReference type="InterPro" id="IPR000100">
    <property type="entry name" value="RNase_P"/>
</dbReference>
<protein>
    <recommendedName>
        <fullName evidence="7 8">Ribonuclease P protein component</fullName>
        <shortName evidence="7">RNase P protein</shortName>
        <shortName evidence="7">RNaseP protein</shortName>
        <ecNumber evidence="7 8">3.1.26.5</ecNumber>
    </recommendedName>
    <alternativeName>
        <fullName evidence="7">Protein C5</fullName>
    </alternativeName>
</protein>
<dbReference type="EMBL" id="JAFKCS010000024">
    <property type="protein sequence ID" value="MBN7821830.1"/>
    <property type="molecule type" value="Genomic_DNA"/>
</dbReference>